<organism evidence="1 2">
    <name type="scientific">Karstenula rhodostoma CBS 690.94</name>
    <dbReference type="NCBI Taxonomy" id="1392251"/>
    <lineage>
        <taxon>Eukaryota</taxon>
        <taxon>Fungi</taxon>
        <taxon>Dikarya</taxon>
        <taxon>Ascomycota</taxon>
        <taxon>Pezizomycotina</taxon>
        <taxon>Dothideomycetes</taxon>
        <taxon>Pleosporomycetidae</taxon>
        <taxon>Pleosporales</taxon>
        <taxon>Massarineae</taxon>
        <taxon>Didymosphaeriaceae</taxon>
        <taxon>Karstenula</taxon>
    </lineage>
</organism>
<proteinExistence type="predicted"/>
<keyword evidence="2" id="KW-1185">Reference proteome</keyword>
<dbReference type="Proteomes" id="UP000799764">
    <property type="component" value="Unassembled WGS sequence"/>
</dbReference>
<gene>
    <name evidence="1" type="ORF">P171DRAFT_26585</name>
</gene>
<dbReference type="EMBL" id="MU001501">
    <property type="protein sequence ID" value="KAF2444135.1"/>
    <property type="molecule type" value="Genomic_DNA"/>
</dbReference>
<dbReference type="AlphaFoldDB" id="A0A9P4PHI2"/>
<name>A0A9P4PHI2_9PLEO</name>
<evidence type="ECO:0000313" key="1">
    <source>
        <dbReference type="EMBL" id="KAF2444135.1"/>
    </source>
</evidence>
<accession>A0A9P4PHI2</accession>
<sequence>MCRTMAVPLAGASLFHSAKHLACTQISKCSAPPLQPSPDPSSDMLCEDTAGLVHMAFTSYVDSVKLIGVVLPHCNMERTRVVGGRIAVRLKVPGLRDKALFYTCGWLLYNCRLQ</sequence>
<comment type="caution">
    <text evidence="1">The sequence shown here is derived from an EMBL/GenBank/DDBJ whole genome shotgun (WGS) entry which is preliminary data.</text>
</comment>
<evidence type="ECO:0000313" key="2">
    <source>
        <dbReference type="Proteomes" id="UP000799764"/>
    </source>
</evidence>
<protein>
    <submittedName>
        <fullName evidence="1">Uncharacterized protein</fullName>
    </submittedName>
</protein>
<reference evidence="1" key="1">
    <citation type="journal article" date="2020" name="Stud. Mycol.">
        <title>101 Dothideomycetes genomes: a test case for predicting lifestyles and emergence of pathogens.</title>
        <authorList>
            <person name="Haridas S."/>
            <person name="Albert R."/>
            <person name="Binder M."/>
            <person name="Bloem J."/>
            <person name="Labutti K."/>
            <person name="Salamov A."/>
            <person name="Andreopoulos B."/>
            <person name="Baker S."/>
            <person name="Barry K."/>
            <person name="Bills G."/>
            <person name="Bluhm B."/>
            <person name="Cannon C."/>
            <person name="Castanera R."/>
            <person name="Culley D."/>
            <person name="Daum C."/>
            <person name="Ezra D."/>
            <person name="Gonzalez J."/>
            <person name="Henrissat B."/>
            <person name="Kuo A."/>
            <person name="Liang C."/>
            <person name="Lipzen A."/>
            <person name="Lutzoni F."/>
            <person name="Magnuson J."/>
            <person name="Mondo S."/>
            <person name="Nolan M."/>
            <person name="Ohm R."/>
            <person name="Pangilinan J."/>
            <person name="Park H.-J."/>
            <person name="Ramirez L."/>
            <person name="Alfaro M."/>
            <person name="Sun H."/>
            <person name="Tritt A."/>
            <person name="Yoshinaga Y."/>
            <person name="Zwiers L.-H."/>
            <person name="Turgeon B."/>
            <person name="Goodwin S."/>
            <person name="Spatafora J."/>
            <person name="Crous P."/>
            <person name="Grigoriev I."/>
        </authorList>
    </citation>
    <scope>NUCLEOTIDE SEQUENCE</scope>
    <source>
        <strain evidence="1">CBS 690.94</strain>
    </source>
</reference>